<feature type="signal peptide" evidence="1">
    <location>
        <begin position="1"/>
        <end position="20"/>
    </location>
</feature>
<accession>A0A1W6EVT4</accession>
<keyword evidence="1" id="KW-0732">Signal</keyword>
<evidence type="ECO:0000313" key="2">
    <source>
        <dbReference type="EMBL" id="ARK19829.1"/>
    </source>
</evidence>
<name>A0A1W6EVT4_AMPCP</name>
<feature type="chain" id="PRO_5013094394" evidence="1">
    <location>
        <begin position="21"/>
        <end position="91"/>
    </location>
</feature>
<protein>
    <submittedName>
        <fullName evidence="2">Venom protein</fullName>
    </submittedName>
</protein>
<organism evidence="2">
    <name type="scientific">Ampulex compressa</name>
    <name type="common">Emerald cockroach wasp</name>
    <dbReference type="NCBI Taxonomy" id="860918"/>
    <lineage>
        <taxon>Eukaryota</taxon>
        <taxon>Metazoa</taxon>
        <taxon>Ecdysozoa</taxon>
        <taxon>Arthropoda</taxon>
        <taxon>Hexapoda</taxon>
        <taxon>Insecta</taxon>
        <taxon>Pterygota</taxon>
        <taxon>Neoptera</taxon>
        <taxon>Endopterygota</taxon>
        <taxon>Hymenoptera</taxon>
        <taxon>Apocrita</taxon>
        <taxon>Aculeata</taxon>
        <taxon>Apoidea</taxon>
        <taxon>Ampulicidae</taxon>
        <taxon>Ampulicini</taxon>
        <taxon>Ampulex</taxon>
    </lineage>
</organism>
<sequence length="91" mass="10822">MQRVSIILLHLFLLLTTLSAEHALETLQENAYIRLGQRCGYDIKWICANPKVREKCNVERFCEFFWSYYVYMKTYNHDNVPNLPEASTLFV</sequence>
<dbReference type="EMBL" id="KY563420">
    <property type="protein sequence ID" value="ARK19829.1"/>
    <property type="molecule type" value="mRNA"/>
</dbReference>
<reference evidence="2" key="1">
    <citation type="submission" date="2017-02" db="EMBL/GenBank/DDBJ databases">
        <title>Parasitoid Jewel Wasp Mounts Multi-Pronged Neurochemical Attack to Hijack a Host Brain.</title>
        <authorList>
            <person name="Arvidson R.S."/>
            <person name="Kaiser M."/>
            <person name="Libersat F."/>
            <person name="Adams M.E."/>
        </authorList>
    </citation>
    <scope>NUCLEOTIDE SEQUENCE</scope>
    <source>
        <strain evidence="2">47</strain>
    </source>
</reference>
<dbReference type="AlphaFoldDB" id="A0A1W6EVT4"/>
<proteinExistence type="evidence at transcript level"/>
<evidence type="ECO:0000256" key="1">
    <source>
        <dbReference type="SAM" id="SignalP"/>
    </source>
</evidence>